<comment type="caution">
    <text evidence="2">The sequence shown here is derived from an EMBL/GenBank/DDBJ whole genome shotgun (WGS) entry which is preliminary data.</text>
</comment>
<dbReference type="EMBL" id="QJKJ01000731">
    <property type="protein sequence ID" value="RDY11007.1"/>
    <property type="molecule type" value="Genomic_DNA"/>
</dbReference>
<gene>
    <name evidence="2" type="primary">SSRP1</name>
    <name evidence="2" type="ORF">CR513_04389</name>
</gene>
<dbReference type="AlphaFoldDB" id="A0A371I7I5"/>
<organism evidence="2 3">
    <name type="scientific">Mucuna pruriens</name>
    <name type="common">Velvet bean</name>
    <name type="synonym">Dolichos pruriens</name>
    <dbReference type="NCBI Taxonomy" id="157652"/>
    <lineage>
        <taxon>Eukaryota</taxon>
        <taxon>Viridiplantae</taxon>
        <taxon>Streptophyta</taxon>
        <taxon>Embryophyta</taxon>
        <taxon>Tracheophyta</taxon>
        <taxon>Spermatophyta</taxon>
        <taxon>Magnoliopsida</taxon>
        <taxon>eudicotyledons</taxon>
        <taxon>Gunneridae</taxon>
        <taxon>Pentapetalae</taxon>
        <taxon>rosids</taxon>
        <taxon>fabids</taxon>
        <taxon>Fabales</taxon>
        <taxon>Fabaceae</taxon>
        <taxon>Papilionoideae</taxon>
        <taxon>50 kb inversion clade</taxon>
        <taxon>NPAAA clade</taxon>
        <taxon>indigoferoid/millettioid clade</taxon>
        <taxon>Phaseoleae</taxon>
        <taxon>Mucuna</taxon>
    </lineage>
</organism>
<reference evidence="2" key="1">
    <citation type="submission" date="2018-05" db="EMBL/GenBank/DDBJ databases">
        <title>Draft genome of Mucuna pruriens seed.</title>
        <authorList>
            <person name="Nnadi N.E."/>
            <person name="Vos R."/>
            <person name="Hasami M.H."/>
            <person name="Devisetty U.K."/>
            <person name="Aguiy J.C."/>
        </authorList>
    </citation>
    <scope>NUCLEOTIDE SEQUENCE [LARGE SCALE GENOMIC DNA]</scope>
    <source>
        <strain evidence="2">JCA_2017</strain>
    </source>
</reference>
<proteinExistence type="predicted"/>
<feature type="compositionally biased region" description="Basic and acidic residues" evidence="1">
    <location>
        <begin position="112"/>
        <end position="125"/>
    </location>
</feature>
<evidence type="ECO:0000256" key="1">
    <source>
        <dbReference type="SAM" id="MobiDB-lite"/>
    </source>
</evidence>
<sequence length="142" mass="15990">MPAEIALKLRADKNIFWRNYNGGHMDEGTTTSTLYNQFVFDLHMGLENYELMRCPTHCCIKKVLENDDGDAVDSHLEHIKYEAGGDESDKEPAKKESKKDLPSKASTSKKKSKDDDGKKKKDPNAPKRAMSDWPYGFGCGTT</sequence>
<dbReference type="OrthoDB" id="1700664at2759"/>
<evidence type="ECO:0000313" key="2">
    <source>
        <dbReference type="EMBL" id="RDY11007.1"/>
    </source>
</evidence>
<feature type="non-terminal residue" evidence="2">
    <location>
        <position position="1"/>
    </location>
</feature>
<keyword evidence="3" id="KW-1185">Reference proteome</keyword>
<protein>
    <submittedName>
        <fullName evidence="2">FACT complex subunit SSRP1</fullName>
    </submittedName>
</protein>
<name>A0A371I7I5_MUCPR</name>
<evidence type="ECO:0000313" key="3">
    <source>
        <dbReference type="Proteomes" id="UP000257109"/>
    </source>
</evidence>
<dbReference type="STRING" id="157652.A0A371I7I5"/>
<feature type="region of interest" description="Disordered" evidence="1">
    <location>
        <begin position="75"/>
        <end position="142"/>
    </location>
</feature>
<dbReference type="Proteomes" id="UP000257109">
    <property type="component" value="Unassembled WGS sequence"/>
</dbReference>
<accession>A0A371I7I5</accession>
<feature type="compositionally biased region" description="Basic and acidic residues" evidence="1">
    <location>
        <begin position="90"/>
        <end position="102"/>
    </location>
</feature>